<dbReference type="EMBL" id="BARW01001042">
    <property type="protein sequence ID" value="GAI71834.1"/>
    <property type="molecule type" value="Genomic_DNA"/>
</dbReference>
<reference evidence="1" key="1">
    <citation type="journal article" date="2014" name="Front. Microbiol.">
        <title>High frequency of phylogenetically diverse reductive dehalogenase-homologous genes in deep subseafloor sedimentary metagenomes.</title>
        <authorList>
            <person name="Kawai M."/>
            <person name="Futagami T."/>
            <person name="Toyoda A."/>
            <person name="Takaki Y."/>
            <person name="Nishi S."/>
            <person name="Hori S."/>
            <person name="Arai W."/>
            <person name="Tsubouchi T."/>
            <person name="Morono Y."/>
            <person name="Uchiyama I."/>
            <person name="Ito T."/>
            <person name="Fujiyama A."/>
            <person name="Inagaki F."/>
            <person name="Takami H."/>
        </authorList>
    </citation>
    <scope>NUCLEOTIDE SEQUENCE</scope>
    <source>
        <strain evidence="1">Expedition CK06-06</strain>
    </source>
</reference>
<proteinExistence type="predicted"/>
<sequence length="42" mass="4896">MELAIITEKKAISHMKVAQDIYNVLKTRASCNLYDWEETKIP</sequence>
<accession>X1SVI2</accession>
<evidence type="ECO:0000313" key="1">
    <source>
        <dbReference type="EMBL" id="GAI71834.1"/>
    </source>
</evidence>
<comment type="caution">
    <text evidence="1">The sequence shown here is derived from an EMBL/GenBank/DDBJ whole genome shotgun (WGS) entry which is preliminary data.</text>
</comment>
<protein>
    <submittedName>
        <fullName evidence="1">Uncharacterized protein</fullName>
    </submittedName>
</protein>
<gene>
    <name evidence="1" type="ORF">S12H4_03627</name>
</gene>
<feature type="non-terminal residue" evidence="1">
    <location>
        <position position="42"/>
    </location>
</feature>
<organism evidence="1">
    <name type="scientific">marine sediment metagenome</name>
    <dbReference type="NCBI Taxonomy" id="412755"/>
    <lineage>
        <taxon>unclassified sequences</taxon>
        <taxon>metagenomes</taxon>
        <taxon>ecological metagenomes</taxon>
    </lineage>
</organism>
<dbReference type="AlphaFoldDB" id="X1SVI2"/>
<name>X1SVI2_9ZZZZ</name>